<dbReference type="InterPro" id="IPR036388">
    <property type="entry name" value="WH-like_DNA-bd_sf"/>
</dbReference>
<dbReference type="Gene3D" id="3.40.50.300">
    <property type="entry name" value="P-loop containing nucleotide triphosphate hydrolases"/>
    <property type="match status" value="1"/>
</dbReference>
<dbReference type="SUPFAM" id="SSF48452">
    <property type="entry name" value="TPR-like"/>
    <property type="match status" value="3"/>
</dbReference>
<reference evidence="2" key="1">
    <citation type="submission" date="2020-02" db="EMBL/GenBank/DDBJ databases">
        <authorList>
            <person name="Meier V. D."/>
        </authorList>
    </citation>
    <scope>NUCLEOTIDE SEQUENCE</scope>
    <source>
        <strain evidence="2">AVDCRST_MAG18</strain>
    </source>
</reference>
<dbReference type="SUPFAM" id="SSF52540">
    <property type="entry name" value="P-loop containing nucleoside triphosphate hydrolases"/>
    <property type="match status" value="1"/>
</dbReference>
<evidence type="ECO:0000313" key="2">
    <source>
        <dbReference type="EMBL" id="CAA9556202.1"/>
    </source>
</evidence>
<dbReference type="SUPFAM" id="SSF46894">
    <property type="entry name" value="C-terminal effector domain of the bipartite response regulators"/>
    <property type="match status" value="1"/>
</dbReference>
<accession>A0A6J4UQR6</accession>
<dbReference type="GO" id="GO:0003677">
    <property type="term" value="F:DNA binding"/>
    <property type="evidence" value="ECO:0007669"/>
    <property type="project" value="InterPro"/>
</dbReference>
<dbReference type="Gene3D" id="1.10.10.10">
    <property type="entry name" value="Winged helix-like DNA-binding domain superfamily/Winged helix DNA-binding domain"/>
    <property type="match status" value="1"/>
</dbReference>
<dbReference type="PANTHER" id="PTHR47691">
    <property type="entry name" value="REGULATOR-RELATED"/>
    <property type="match status" value="1"/>
</dbReference>
<evidence type="ECO:0000259" key="1">
    <source>
        <dbReference type="SMART" id="SM01043"/>
    </source>
</evidence>
<dbReference type="InterPro" id="IPR041664">
    <property type="entry name" value="AAA_16"/>
</dbReference>
<dbReference type="SMART" id="SM00028">
    <property type="entry name" value="TPR"/>
    <property type="match status" value="4"/>
</dbReference>
<dbReference type="InterPro" id="IPR016032">
    <property type="entry name" value="Sig_transdc_resp-reg_C-effctor"/>
</dbReference>
<name>A0A6J4UQR6_9BACT</name>
<dbReference type="InterPro" id="IPR011990">
    <property type="entry name" value="TPR-like_helical_dom_sf"/>
</dbReference>
<dbReference type="PANTHER" id="PTHR47691:SF3">
    <property type="entry name" value="HTH-TYPE TRANSCRIPTIONAL REGULATOR RV0890C-RELATED"/>
    <property type="match status" value="1"/>
</dbReference>
<sequence>MELQLHLELLGGARITRGGVPLHFVTAKAVALLCYLAVTGRPHSRTSLAALLWGEHAEDDARRNLRVVLTNLRHLVAPHLLITRETLAFDQTSTAWLDVEAFEVALRGAVPPDLDRLGEAVALYRGDFLEGFHVRNAPAFEEWALAQRERQRQRVLHALHVLVNAHIAQHAYAAGIEHCTRLLQLDPWGEDAHRQLMLLLVSSGQPGAALAQYETCRRLLEDELGVQPSPETTALYERLLMEGAGRTASPPEVARAAEPLPPVEPPRALRSNLPSPHTSFVGRDAELAQITARLREPACRLLTLAGPGGIGKTRLALSVAASLSDAFADGVYFVPLAPTSAPQYMAAAIAGALGYAQAEGDPAAVVLHHLRGKTLLLVLDNVEHLLAGADLLLEILAAAPAVKLLVTSRERLALQAEHLLDIRGLPYPPATPDGAAAYDAVRLFVDRARQARADFALSADNAPSIARICRLVEGMPLGLELAATWIRTHTCQEIATELADSLDFLATSLRDHPERHRSLRAVFDHSWHLLAANEQAILPQLAIFRGGFLLEAAHAVVGAPRAALIGLVDKSLLRRTRAGRYEMHPLVSQYAEERLAALPEDDAAARARHCDYVAAFLEAQERALKGAGQDAALAAIAGEIHNVRAAWQWAAAHGRVEPIGRMLDGLCLFYTLRSWVREGDTATAQAVQGLAAVGDLRAAPVAGVVARLLAWRARFCHLLGRYAETDRLVEQSLALAQGRDLPQVRAVCVYIQGCNAGAGGDYARAGRLFQESLALYRDAGDQFGAAELLTCLGGVAYDQGGFVEARRWWEEACAVCRGLGDRNGLARLLNNLAEAARFLGEYAEARRQSEESLALLHDIGHGWQLAGVLYNLGAVAQCEGRSAEARQRLGASLQLARQLGRPQAVGLALLELVWVALDEGALDEAQALAEEALKLYQGIGHRRGTTYSLGLLARVGSHRDDAPAAKRLAEESLAIAREIGDKMAIGAALRTLGRAERQLGLDGAAEQTLDAALGLLVDIRVLPEALDVIVEQAELLVRRRAAGEMVPSSPEEDAAALLAVVLGHPAAWQSTRVRAEQLQANLHGLLSPEARALTQHRAREISLEVLAADRAVCGV</sequence>
<dbReference type="Pfam" id="PF13191">
    <property type="entry name" value="AAA_16"/>
    <property type="match status" value="1"/>
</dbReference>
<dbReference type="PRINTS" id="PR00364">
    <property type="entry name" value="DISEASERSIST"/>
</dbReference>
<protein>
    <recommendedName>
        <fullName evidence="1">Bacterial transcriptional activator domain-containing protein</fullName>
    </recommendedName>
</protein>
<feature type="domain" description="Bacterial transcriptional activator" evidence="1">
    <location>
        <begin position="97"/>
        <end position="240"/>
    </location>
</feature>
<gene>
    <name evidence="2" type="ORF">AVDCRST_MAG18-688</name>
</gene>
<organism evidence="2">
    <name type="scientific">uncultured Thermomicrobiales bacterium</name>
    <dbReference type="NCBI Taxonomy" id="1645740"/>
    <lineage>
        <taxon>Bacteria</taxon>
        <taxon>Pseudomonadati</taxon>
        <taxon>Thermomicrobiota</taxon>
        <taxon>Thermomicrobia</taxon>
        <taxon>Thermomicrobiales</taxon>
        <taxon>environmental samples</taxon>
    </lineage>
</organism>
<dbReference type="GO" id="GO:0006355">
    <property type="term" value="P:regulation of DNA-templated transcription"/>
    <property type="evidence" value="ECO:0007669"/>
    <property type="project" value="InterPro"/>
</dbReference>
<dbReference type="InterPro" id="IPR005158">
    <property type="entry name" value="BTAD"/>
</dbReference>
<dbReference type="Pfam" id="PF03704">
    <property type="entry name" value="BTAD"/>
    <property type="match status" value="1"/>
</dbReference>
<proteinExistence type="predicted"/>
<dbReference type="EMBL" id="CADCWN010000053">
    <property type="protein sequence ID" value="CAA9556202.1"/>
    <property type="molecule type" value="Genomic_DNA"/>
</dbReference>
<dbReference type="InterPro" id="IPR027417">
    <property type="entry name" value="P-loop_NTPase"/>
</dbReference>
<dbReference type="AlphaFoldDB" id="A0A6J4UQR6"/>
<dbReference type="Pfam" id="PF13424">
    <property type="entry name" value="TPR_12"/>
    <property type="match status" value="1"/>
</dbReference>
<dbReference type="SMART" id="SM01043">
    <property type="entry name" value="BTAD"/>
    <property type="match status" value="1"/>
</dbReference>
<dbReference type="InterPro" id="IPR019734">
    <property type="entry name" value="TPR_rpt"/>
</dbReference>
<dbReference type="Gene3D" id="1.25.40.10">
    <property type="entry name" value="Tetratricopeptide repeat domain"/>
    <property type="match status" value="3"/>
</dbReference>